<gene>
    <name evidence="2" type="ORF">NBH20_23880</name>
</gene>
<name>A0ABT0VE92_9HYPH</name>
<feature type="transmembrane region" description="Helical" evidence="1">
    <location>
        <begin position="9"/>
        <end position="28"/>
    </location>
</feature>
<keyword evidence="3" id="KW-1185">Reference proteome</keyword>
<reference evidence="2 3" key="1">
    <citation type="submission" date="2022-06" db="EMBL/GenBank/DDBJ databases">
        <authorList>
            <person name="Sun Q."/>
        </authorList>
    </citation>
    <scope>NUCLEOTIDE SEQUENCE [LARGE SCALE GENOMIC DNA]</scope>
    <source>
        <strain evidence="2 3">S153</strain>
    </source>
</reference>
<dbReference type="EMBL" id="JAMQAY010000015">
    <property type="protein sequence ID" value="MCM2404222.1"/>
    <property type="molecule type" value="Genomic_DNA"/>
</dbReference>
<comment type="caution">
    <text evidence="2">The sequence shown here is derived from an EMBL/GenBank/DDBJ whole genome shotgun (WGS) entry which is preliminary data.</text>
</comment>
<organism evidence="2 3">
    <name type="scientific">Ciceribacter sichuanensis</name>
    <dbReference type="NCBI Taxonomy" id="2949647"/>
    <lineage>
        <taxon>Bacteria</taxon>
        <taxon>Pseudomonadati</taxon>
        <taxon>Pseudomonadota</taxon>
        <taxon>Alphaproteobacteria</taxon>
        <taxon>Hyphomicrobiales</taxon>
        <taxon>Rhizobiaceae</taxon>
        <taxon>Ciceribacter</taxon>
    </lineage>
</organism>
<keyword evidence="1" id="KW-0812">Transmembrane</keyword>
<keyword evidence="1" id="KW-0472">Membrane</keyword>
<feature type="transmembrane region" description="Helical" evidence="1">
    <location>
        <begin position="67"/>
        <end position="91"/>
    </location>
</feature>
<feature type="transmembrane region" description="Helical" evidence="1">
    <location>
        <begin position="111"/>
        <end position="131"/>
    </location>
</feature>
<evidence type="ECO:0000313" key="3">
    <source>
        <dbReference type="Proteomes" id="UP001155079"/>
    </source>
</evidence>
<dbReference type="RefSeq" id="WP_250946941.1">
    <property type="nucleotide sequence ID" value="NZ_JAMQAY010000015.1"/>
</dbReference>
<proteinExistence type="predicted"/>
<feature type="transmembrane region" description="Helical" evidence="1">
    <location>
        <begin position="152"/>
        <end position="176"/>
    </location>
</feature>
<feature type="transmembrane region" description="Helical" evidence="1">
    <location>
        <begin position="196"/>
        <end position="215"/>
    </location>
</feature>
<protein>
    <submittedName>
        <fullName evidence="2">DUF4405 domain-containing protein</fullName>
    </submittedName>
</protein>
<sequence>MKMILVNRLALPAGMAVFLFLSLAYWWLDNLPHEIFGTALFAMIAWHIGVNRFWFKNLFRARYDVRRILIVLLHVALIANMAVLLVTSLFISKSVLAFLPIPDSIYLRDIHWFSAYWAMMIVGIHLGLHWTRVMALVRTALNISAPNVVRTWALRLAAVALAGFGLWSFSVLGVWAKLTFTYSLDFWNFTAAVTPFFWHWVAVVALPAIVVHYAAGLRKKRTRAVAAGNRASFGSKLEGSESAYQA</sequence>
<evidence type="ECO:0000256" key="1">
    <source>
        <dbReference type="SAM" id="Phobius"/>
    </source>
</evidence>
<feature type="transmembrane region" description="Helical" evidence="1">
    <location>
        <begin position="34"/>
        <end position="55"/>
    </location>
</feature>
<dbReference type="Proteomes" id="UP001155079">
    <property type="component" value="Unassembled WGS sequence"/>
</dbReference>
<evidence type="ECO:0000313" key="2">
    <source>
        <dbReference type="EMBL" id="MCM2404222.1"/>
    </source>
</evidence>
<keyword evidence="1" id="KW-1133">Transmembrane helix</keyword>
<accession>A0ABT0VE92</accession>